<feature type="binding site" evidence="9">
    <location>
        <position position="129"/>
    </location>
    <ligand>
        <name>L-histidine</name>
        <dbReference type="ChEBI" id="CHEBI:57595"/>
    </ligand>
</feature>
<evidence type="ECO:0000259" key="10">
    <source>
        <dbReference type="Pfam" id="PF13393"/>
    </source>
</evidence>
<dbReference type="Pfam" id="PF13393">
    <property type="entry name" value="tRNA-synt_His"/>
    <property type="match status" value="1"/>
</dbReference>
<keyword evidence="6 8" id="KW-0963">Cytoplasm</keyword>
<dbReference type="GO" id="GO:0016757">
    <property type="term" value="F:glycosyltransferase activity"/>
    <property type="evidence" value="ECO:0007669"/>
    <property type="project" value="UniProtKB-KW"/>
</dbReference>
<dbReference type="InterPro" id="IPR004517">
    <property type="entry name" value="HisZ"/>
</dbReference>
<dbReference type="GO" id="GO:0000105">
    <property type="term" value="P:L-histidine biosynthetic process"/>
    <property type="evidence" value="ECO:0007669"/>
    <property type="project" value="UniProtKB-UniRule"/>
</dbReference>
<keyword evidence="8" id="KW-0028">Amino-acid biosynthesis</keyword>
<comment type="function">
    <text evidence="7 8">Required for the first step of histidine biosynthesis. May allow the feedback regulation of ATP phosphoribosyltransferase activity by histidine.</text>
</comment>
<dbReference type="GO" id="GO:0006427">
    <property type="term" value="P:histidyl-tRNA aminoacylation"/>
    <property type="evidence" value="ECO:0007669"/>
    <property type="project" value="TreeGrafter"/>
</dbReference>
<comment type="subunit">
    <text evidence="4 8">Heteromultimer composed of HisG and HisZ subunits.</text>
</comment>
<evidence type="ECO:0000256" key="7">
    <source>
        <dbReference type="ARBA" id="ARBA00025246"/>
    </source>
</evidence>
<evidence type="ECO:0000256" key="4">
    <source>
        <dbReference type="ARBA" id="ARBA00011496"/>
    </source>
</evidence>
<evidence type="ECO:0000313" key="12">
    <source>
        <dbReference type="Proteomes" id="UP000245506"/>
    </source>
</evidence>
<dbReference type="OrthoDB" id="9769617at2"/>
<dbReference type="GO" id="GO:0005737">
    <property type="term" value="C:cytoplasm"/>
    <property type="evidence" value="ECO:0007669"/>
    <property type="project" value="UniProtKB-SubCell"/>
</dbReference>
<keyword evidence="11" id="KW-0328">Glycosyltransferase</keyword>
<evidence type="ECO:0000256" key="5">
    <source>
        <dbReference type="ARBA" id="ARBA00020397"/>
    </source>
</evidence>
<name>A0A317C452_9GAMM</name>
<comment type="caution">
    <text evidence="11">The sequence shown here is derived from an EMBL/GenBank/DDBJ whole genome shotgun (WGS) entry which is preliminary data.</text>
</comment>
<dbReference type="PIRSF" id="PIRSF001549">
    <property type="entry name" value="His-tRNA_synth"/>
    <property type="match status" value="1"/>
</dbReference>
<reference evidence="11 12" key="1">
    <citation type="submission" date="2018-05" db="EMBL/GenBank/DDBJ databases">
        <title>Leucothrix arctica sp. nov., isolated from Arctic seawater.</title>
        <authorList>
            <person name="Choi A."/>
            <person name="Baek K."/>
        </authorList>
    </citation>
    <scope>NUCLEOTIDE SEQUENCE [LARGE SCALE GENOMIC DNA]</scope>
    <source>
        <strain evidence="11 12">IMCC9719</strain>
    </source>
</reference>
<dbReference type="InterPro" id="IPR045864">
    <property type="entry name" value="aa-tRNA-synth_II/BPL/LPL"/>
</dbReference>
<feature type="domain" description="Class II Histidinyl-tRNA synthetase (HisRS)-like catalytic core" evidence="10">
    <location>
        <begin position="9"/>
        <end position="322"/>
    </location>
</feature>
<keyword evidence="8" id="KW-0368">Histidine biosynthesis</keyword>
<dbReference type="Gene3D" id="3.30.930.10">
    <property type="entry name" value="Bira Bifunctional Protein, Domain 2"/>
    <property type="match status" value="1"/>
</dbReference>
<dbReference type="InterPro" id="IPR004516">
    <property type="entry name" value="HisRS/HisZ"/>
</dbReference>
<comment type="miscellaneous">
    <text evidence="8">This function is generally fulfilled by the C-terminal part of HisG, which is missing in some bacteria such as this one.</text>
</comment>
<feature type="binding site" evidence="9">
    <location>
        <begin position="80"/>
        <end position="82"/>
    </location>
    <ligand>
        <name>L-histidine</name>
        <dbReference type="ChEBI" id="CHEBI:57595"/>
    </ligand>
</feature>
<dbReference type="PANTHER" id="PTHR43707">
    <property type="entry name" value="HISTIDYL-TRNA SYNTHETASE"/>
    <property type="match status" value="1"/>
</dbReference>
<proteinExistence type="inferred from homology"/>
<dbReference type="NCBIfam" id="TIGR00443">
    <property type="entry name" value="hisZ_biosyn_reg"/>
    <property type="match status" value="1"/>
</dbReference>
<dbReference type="UniPathway" id="UPA00031">
    <property type="reaction ID" value="UER00006"/>
</dbReference>
<evidence type="ECO:0000313" key="11">
    <source>
        <dbReference type="EMBL" id="PWQ92971.1"/>
    </source>
</evidence>
<dbReference type="EMBL" id="QGKL01000044">
    <property type="protein sequence ID" value="PWQ92971.1"/>
    <property type="molecule type" value="Genomic_DNA"/>
</dbReference>
<keyword evidence="11" id="KW-0808">Transferase</keyword>
<feature type="binding site" evidence="9">
    <location>
        <position position="111"/>
    </location>
    <ligand>
        <name>L-histidine</name>
        <dbReference type="ChEBI" id="CHEBI:57595"/>
    </ligand>
</feature>
<evidence type="ECO:0000256" key="9">
    <source>
        <dbReference type="PIRSR" id="PIRSR001549-1"/>
    </source>
</evidence>
<dbReference type="PANTHER" id="PTHR43707:SF1">
    <property type="entry name" value="HISTIDINE--TRNA LIGASE, MITOCHONDRIAL-RELATED"/>
    <property type="match status" value="1"/>
</dbReference>
<dbReference type="GO" id="GO:0004821">
    <property type="term" value="F:histidine-tRNA ligase activity"/>
    <property type="evidence" value="ECO:0007669"/>
    <property type="project" value="TreeGrafter"/>
</dbReference>
<gene>
    <name evidence="8" type="primary">hisZ</name>
    <name evidence="11" type="ORF">DKT75_21560</name>
</gene>
<dbReference type="SUPFAM" id="SSF55681">
    <property type="entry name" value="Class II aaRS and biotin synthetases"/>
    <property type="match status" value="1"/>
</dbReference>
<dbReference type="NCBIfam" id="NF009086">
    <property type="entry name" value="PRK12421.1"/>
    <property type="match status" value="1"/>
</dbReference>
<dbReference type="RefSeq" id="WP_109826970.1">
    <property type="nucleotide sequence ID" value="NZ_QGKL01000044.1"/>
</dbReference>
<dbReference type="HAMAP" id="MF_00125">
    <property type="entry name" value="HisZ"/>
    <property type="match status" value="1"/>
</dbReference>
<dbReference type="Proteomes" id="UP000245506">
    <property type="component" value="Unassembled WGS sequence"/>
</dbReference>
<dbReference type="NCBIfam" id="NF008935">
    <property type="entry name" value="PRK12292.1-1"/>
    <property type="match status" value="1"/>
</dbReference>
<feature type="binding site" evidence="9">
    <location>
        <position position="272"/>
    </location>
    <ligand>
        <name>L-histidine</name>
        <dbReference type="ChEBI" id="CHEBI:57595"/>
    </ligand>
</feature>
<evidence type="ECO:0000256" key="8">
    <source>
        <dbReference type="HAMAP-Rule" id="MF_00125"/>
    </source>
</evidence>
<comment type="similarity">
    <text evidence="3 8">Belongs to the class-II aminoacyl-tRNA synthetase family. HisZ subfamily.</text>
</comment>
<evidence type="ECO:0000256" key="2">
    <source>
        <dbReference type="ARBA" id="ARBA00004667"/>
    </source>
</evidence>
<evidence type="ECO:0000256" key="6">
    <source>
        <dbReference type="ARBA" id="ARBA00022490"/>
    </source>
</evidence>
<sequence>MKYWLLPDGINESLPAEAKALEAMRRELLDVYRGWGYGFVMPPLVEYLESLSIAMGSQLDVQTFKITDQTNGRLMGVRADITPQVARIDSHRMSQLPNQPNRLCYMGTVLRTKSEEAGGSRSPIQVGAELFGHEGIESDFEVISLMLETLKVADVEKVLIDLGHIGILRSLIASVGLDTDQQAAYLDQLERKSIPEVDQWVSESGFDKSATDMLCCLPTLHGDVSVLETAKVKLSAAGSDMADAIEYLQTLINRLQSTFPSLAISLDLADMRGYAYHTGIVYAAYVEGSGREVARGGRYDGIGEHFGNARPATGFSTNLRTLVRLKGDVAPLAIEGILAPFEGDAELSSKVAELRSQGEIVISQLAPLDQLTVKEQGCSRILAKQSGEWQVVTA</sequence>
<feature type="binding site" evidence="9">
    <location>
        <position position="125"/>
    </location>
    <ligand>
        <name>L-histidine</name>
        <dbReference type="ChEBI" id="CHEBI:57595"/>
    </ligand>
</feature>
<dbReference type="InterPro" id="IPR041715">
    <property type="entry name" value="HisRS-like_core"/>
</dbReference>
<keyword evidence="12" id="KW-1185">Reference proteome</keyword>
<dbReference type="CDD" id="cd00773">
    <property type="entry name" value="HisRS-like_core"/>
    <property type="match status" value="1"/>
</dbReference>
<accession>A0A317C452</accession>
<dbReference type="AlphaFoldDB" id="A0A317C452"/>
<comment type="pathway">
    <text evidence="2 8">Amino-acid biosynthesis; L-histidine biosynthesis; L-histidine from 5-phospho-alpha-D-ribose 1-diphosphate: step 1/9.</text>
</comment>
<comment type="subcellular location">
    <subcellularLocation>
        <location evidence="1 8">Cytoplasm</location>
    </subcellularLocation>
</comment>
<evidence type="ECO:0000256" key="1">
    <source>
        <dbReference type="ARBA" id="ARBA00004496"/>
    </source>
</evidence>
<organism evidence="11 12">
    <name type="scientific">Leucothrix arctica</name>
    <dbReference type="NCBI Taxonomy" id="1481894"/>
    <lineage>
        <taxon>Bacteria</taxon>
        <taxon>Pseudomonadati</taxon>
        <taxon>Pseudomonadota</taxon>
        <taxon>Gammaproteobacteria</taxon>
        <taxon>Thiotrichales</taxon>
        <taxon>Thiotrichaceae</taxon>
        <taxon>Leucothrix</taxon>
    </lineage>
</organism>
<evidence type="ECO:0000256" key="3">
    <source>
        <dbReference type="ARBA" id="ARBA00005539"/>
    </source>
</evidence>
<protein>
    <recommendedName>
        <fullName evidence="5 8">ATP phosphoribosyltransferase regulatory subunit</fullName>
    </recommendedName>
</protein>